<dbReference type="PANTHER" id="PTHR36310:SF1">
    <property type="entry name" value="CYCLIN-DEPENDENT PROTEIN KINASE INHIBITOR SMR11"/>
    <property type="match status" value="1"/>
</dbReference>
<dbReference type="AlphaFoldDB" id="A0ABC8LRQ3"/>
<protein>
    <submittedName>
        <fullName evidence="2">Uncharacterized protein</fullName>
    </submittedName>
</protein>
<accession>A0ABC8LRQ3</accession>
<gene>
    <name evidence="2" type="ORF">ERUC_LOCUS38571</name>
</gene>
<dbReference type="PANTHER" id="PTHR36310">
    <property type="entry name" value="CYCLIN-DEPENDENT PROTEIN KINASE INHIBITOR SMR11"/>
    <property type="match status" value="1"/>
</dbReference>
<feature type="region of interest" description="Disordered" evidence="1">
    <location>
        <begin position="1"/>
        <end position="37"/>
    </location>
</feature>
<keyword evidence="3" id="KW-1185">Reference proteome</keyword>
<reference evidence="2 3" key="1">
    <citation type="submission" date="2022-03" db="EMBL/GenBank/DDBJ databases">
        <authorList>
            <person name="Macdonald S."/>
            <person name="Ahmed S."/>
            <person name="Newling K."/>
        </authorList>
    </citation>
    <scope>NUCLEOTIDE SEQUENCE [LARGE SCALE GENOMIC DNA]</scope>
</reference>
<dbReference type="InterPro" id="IPR038971">
    <property type="entry name" value="SMR11/SMR16"/>
</dbReference>
<proteinExistence type="predicted"/>
<comment type="caution">
    <text evidence="2">The sequence shown here is derived from an EMBL/GenBank/DDBJ whole genome shotgun (WGS) entry which is preliminary data.</text>
</comment>
<organism evidence="2 3">
    <name type="scientific">Eruca vesicaria subsp. sativa</name>
    <name type="common">Garden rocket</name>
    <name type="synonym">Eruca sativa</name>
    <dbReference type="NCBI Taxonomy" id="29727"/>
    <lineage>
        <taxon>Eukaryota</taxon>
        <taxon>Viridiplantae</taxon>
        <taxon>Streptophyta</taxon>
        <taxon>Embryophyta</taxon>
        <taxon>Tracheophyta</taxon>
        <taxon>Spermatophyta</taxon>
        <taxon>Magnoliopsida</taxon>
        <taxon>eudicotyledons</taxon>
        <taxon>Gunneridae</taxon>
        <taxon>Pentapetalae</taxon>
        <taxon>rosids</taxon>
        <taxon>malvids</taxon>
        <taxon>Brassicales</taxon>
        <taxon>Brassicaceae</taxon>
        <taxon>Brassiceae</taxon>
        <taxon>Eruca</taxon>
    </lineage>
</organism>
<evidence type="ECO:0000313" key="3">
    <source>
        <dbReference type="Proteomes" id="UP001642260"/>
    </source>
</evidence>
<evidence type="ECO:0000256" key="1">
    <source>
        <dbReference type="SAM" id="MobiDB-lite"/>
    </source>
</evidence>
<evidence type="ECO:0000313" key="2">
    <source>
        <dbReference type="EMBL" id="CAH8386088.1"/>
    </source>
</evidence>
<dbReference type="Proteomes" id="UP001642260">
    <property type="component" value="Unassembled WGS sequence"/>
</dbReference>
<dbReference type="EMBL" id="CAKOAT010697375">
    <property type="protein sequence ID" value="CAH8386088.1"/>
    <property type="molecule type" value="Genomic_DNA"/>
</dbReference>
<name>A0ABC8LRQ3_ERUVS</name>
<sequence>MDQEGDPCEVKKASLEPKAPTADDPDSISPFGSDPSLSEEELITTLSPLLSDEEIIESIYQSLLLIILSLQLQQGSGEIWCFDGCKTPPSRVAETAPDTCPGAPMKLAKISRTIDSGLRRKLF</sequence>